<keyword evidence="3" id="KW-1185">Reference proteome</keyword>
<protein>
    <recommendedName>
        <fullName evidence="4">DUF1845 domain-containing protein</fullName>
    </recommendedName>
</protein>
<keyword evidence="1" id="KW-0175">Coiled coil</keyword>
<feature type="coiled-coil region" evidence="1">
    <location>
        <begin position="126"/>
        <end position="153"/>
    </location>
</feature>
<evidence type="ECO:0000313" key="2">
    <source>
        <dbReference type="EMBL" id="NWF46099.1"/>
    </source>
</evidence>
<dbReference type="Proteomes" id="UP000545507">
    <property type="component" value="Unassembled WGS sequence"/>
</dbReference>
<name>A0A7Y8GWF3_9BURK</name>
<dbReference type="AlphaFoldDB" id="A0A7Y8GWF3"/>
<gene>
    <name evidence="2" type="ORF">F3K02_12675</name>
</gene>
<evidence type="ECO:0000256" key="1">
    <source>
        <dbReference type="SAM" id="Coils"/>
    </source>
</evidence>
<proteinExistence type="predicted"/>
<accession>A0A7Y8GWF3</accession>
<evidence type="ECO:0008006" key="4">
    <source>
        <dbReference type="Google" id="ProtNLM"/>
    </source>
</evidence>
<reference evidence="2 3" key="1">
    <citation type="submission" date="2019-09" db="EMBL/GenBank/DDBJ databases">
        <title>Hydrogenophaga aromatica sp. nov., isolated from a para-xylene-degrading enrichment culture.</title>
        <authorList>
            <person name="Tancsics A."/>
            <person name="Banerjee S."/>
        </authorList>
    </citation>
    <scope>NUCLEOTIDE SEQUENCE [LARGE SCALE GENOMIC DNA]</scope>
    <source>
        <strain evidence="2 3">D2P1</strain>
    </source>
</reference>
<sequence>MVKTSNDAAAAISADTELVAAEAAIEEASTFADAAVSAGEVGQGAKHIDRKELTAEQRGQLSREMARRQRKLGQYELERFYESAIVVPMDIKLNNPHIASSATRFLGLTDRTLYLVNRFGARFMSEADIDATREAVNKKIQRYEEEAAQALSQGLALTSEAKKENPDWLSPVYTSAALDTGFQVKTRDTVRLIKALRVWDQAILEFATLEFNDSATINQLETMRVRERSMFLDINTQCIRTIRAFYKRRNEAANKRSKAAAAEEQSSTPA</sequence>
<dbReference type="RefSeq" id="WP_177136006.1">
    <property type="nucleotide sequence ID" value="NZ_VYGV01000011.1"/>
</dbReference>
<dbReference type="EMBL" id="VYGV01000011">
    <property type="protein sequence ID" value="NWF46099.1"/>
    <property type="molecule type" value="Genomic_DNA"/>
</dbReference>
<comment type="caution">
    <text evidence="2">The sequence shown here is derived from an EMBL/GenBank/DDBJ whole genome shotgun (WGS) entry which is preliminary data.</text>
</comment>
<evidence type="ECO:0000313" key="3">
    <source>
        <dbReference type="Proteomes" id="UP000545507"/>
    </source>
</evidence>
<organism evidence="2 3">
    <name type="scientific">Hydrogenophaga aromaticivorans</name>
    <dbReference type="NCBI Taxonomy" id="2610898"/>
    <lineage>
        <taxon>Bacteria</taxon>
        <taxon>Pseudomonadati</taxon>
        <taxon>Pseudomonadota</taxon>
        <taxon>Betaproteobacteria</taxon>
        <taxon>Burkholderiales</taxon>
        <taxon>Comamonadaceae</taxon>
        <taxon>Hydrogenophaga</taxon>
    </lineage>
</organism>